<comment type="caution">
    <text evidence="2">The sequence shown here is derived from an EMBL/GenBank/DDBJ whole genome shotgun (WGS) entry which is preliminary data.</text>
</comment>
<keyword evidence="1" id="KW-0175">Coiled coil</keyword>
<dbReference type="AlphaFoldDB" id="A0A816UNM7"/>
<feature type="coiled-coil region" evidence="1">
    <location>
        <begin position="144"/>
        <end position="171"/>
    </location>
</feature>
<evidence type="ECO:0000256" key="1">
    <source>
        <dbReference type="SAM" id="Coils"/>
    </source>
</evidence>
<organism evidence="2 3">
    <name type="scientific">Rotaria magnacalcarata</name>
    <dbReference type="NCBI Taxonomy" id="392030"/>
    <lineage>
        <taxon>Eukaryota</taxon>
        <taxon>Metazoa</taxon>
        <taxon>Spiralia</taxon>
        <taxon>Gnathifera</taxon>
        <taxon>Rotifera</taxon>
        <taxon>Eurotatoria</taxon>
        <taxon>Bdelloidea</taxon>
        <taxon>Philodinida</taxon>
        <taxon>Philodinidae</taxon>
        <taxon>Rotaria</taxon>
    </lineage>
</organism>
<accession>A0A816UNM7</accession>
<reference evidence="2" key="1">
    <citation type="submission" date="2021-02" db="EMBL/GenBank/DDBJ databases">
        <authorList>
            <person name="Nowell W R."/>
        </authorList>
    </citation>
    <scope>NUCLEOTIDE SEQUENCE</scope>
</reference>
<dbReference type="Proteomes" id="UP000663887">
    <property type="component" value="Unassembled WGS sequence"/>
</dbReference>
<evidence type="ECO:0000313" key="2">
    <source>
        <dbReference type="EMBL" id="CAF2114214.1"/>
    </source>
</evidence>
<evidence type="ECO:0000313" key="3">
    <source>
        <dbReference type="Proteomes" id="UP000663887"/>
    </source>
</evidence>
<name>A0A816UNM7_9BILA</name>
<dbReference type="EMBL" id="CAJNRG010009484">
    <property type="protein sequence ID" value="CAF2114214.1"/>
    <property type="molecule type" value="Genomic_DNA"/>
</dbReference>
<sequence length="299" mass="34440">MTSRRQVLPRQVFTPTQDTPPPSHYLLFFEDTNSYQIVARSSLKKINGDIVFIMIRNKLVKTKSAYHGSLEECNSEYLRLTRVSQNESFNDDDGHSITDPITLDLDDSIMQNSMYPRTGSLHSLLSIEPRKRNLTSIASPEKTSDEGSNVLEGIENRINELNQKLIANSSKFDQQMQKLYSKIDRLSSNVNINTHALEPYIDKSGERFQDKLMFKNINLLGVMATDYGDYSRQILRIIFTGDELKTCILPPGNAHLTREPLDQERFTIFLDAVRFKFKLDSVNLVYFIKVYYDENSPTF</sequence>
<proteinExistence type="predicted"/>
<gene>
    <name evidence="2" type="ORF">XDN619_LOCUS21365</name>
</gene>
<protein>
    <submittedName>
        <fullName evidence="2">Uncharacterized protein</fullName>
    </submittedName>
</protein>